<dbReference type="PANTHER" id="PTHR30433">
    <property type="entry name" value="CHEMOTAXIS PROTEIN MOTA"/>
    <property type="match status" value="1"/>
</dbReference>
<protein>
    <recommendedName>
        <fullName evidence="9">MotA/TolQ/ExbB proton channel domain-containing protein</fullName>
    </recommendedName>
</protein>
<evidence type="ECO:0000256" key="4">
    <source>
        <dbReference type="ARBA" id="ARBA00022475"/>
    </source>
</evidence>
<feature type="transmembrane region" description="Helical" evidence="8">
    <location>
        <begin position="178"/>
        <end position="200"/>
    </location>
</feature>
<keyword evidence="5 8" id="KW-0812">Transmembrane</keyword>
<comment type="subcellular location">
    <subcellularLocation>
        <location evidence="1">Cell membrane</location>
        <topology evidence="1">Multi-pass membrane protein</topology>
    </subcellularLocation>
</comment>
<evidence type="ECO:0000259" key="9">
    <source>
        <dbReference type="Pfam" id="PF01618"/>
    </source>
</evidence>
<dbReference type="GO" id="GO:0005886">
    <property type="term" value="C:plasma membrane"/>
    <property type="evidence" value="ECO:0007669"/>
    <property type="project" value="UniProtKB-SubCell"/>
</dbReference>
<feature type="transmembrane region" description="Helical" evidence="8">
    <location>
        <begin position="148"/>
        <end position="166"/>
    </location>
</feature>
<evidence type="ECO:0000313" key="10">
    <source>
        <dbReference type="EMBL" id="SVD48829.1"/>
    </source>
</evidence>
<evidence type="ECO:0000256" key="6">
    <source>
        <dbReference type="ARBA" id="ARBA00022989"/>
    </source>
</evidence>
<dbReference type="InterPro" id="IPR047055">
    <property type="entry name" value="MotA-like"/>
</dbReference>
<comment type="similarity">
    <text evidence="2">Belongs to the MotA family.</text>
</comment>
<gene>
    <name evidence="10" type="ORF">METZ01_LOCUS401683</name>
</gene>
<keyword evidence="3" id="KW-0813">Transport</keyword>
<proteinExistence type="inferred from homology"/>
<organism evidence="10">
    <name type="scientific">marine metagenome</name>
    <dbReference type="NCBI Taxonomy" id="408172"/>
    <lineage>
        <taxon>unclassified sequences</taxon>
        <taxon>metagenomes</taxon>
        <taxon>ecological metagenomes</taxon>
    </lineage>
</organism>
<feature type="non-terminal residue" evidence="10">
    <location>
        <position position="219"/>
    </location>
</feature>
<sequence length="219" mass="23850">MGFAAFMGAADQGVAMGKLWDYISLLIVVGGSLAATCIAYPLSDVLGSLKGFIKIFKGDNFTKKDIIQDYVNLAEQARKGELAKALEETPEHMSFRLGFIKDGLRYITEGYSKDDIRSMLENQEQYRAIREIKAANAMAKLGEYAPSFGMIGTLFGLVFMLGGMAVPPPPGVDPTAKLVGAMAIALLTTLYGALFAFFLFNPLADSMKYRNEEKKVESA</sequence>
<reference evidence="10" key="1">
    <citation type="submission" date="2018-05" db="EMBL/GenBank/DDBJ databases">
        <authorList>
            <person name="Lanie J.A."/>
            <person name="Ng W.-L."/>
            <person name="Kazmierczak K.M."/>
            <person name="Andrzejewski T.M."/>
            <person name="Davidsen T.M."/>
            <person name="Wayne K.J."/>
            <person name="Tettelin H."/>
            <person name="Glass J.I."/>
            <person name="Rusch D."/>
            <person name="Podicherti R."/>
            <person name="Tsui H.-C.T."/>
            <person name="Winkler M.E."/>
        </authorList>
    </citation>
    <scope>NUCLEOTIDE SEQUENCE</scope>
</reference>
<dbReference type="AlphaFoldDB" id="A0A382VQJ9"/>
<evidence type="ECO:0000256" key="5">
    <source>
        <dbReference type="ARBA" id="ARBA00022692"/>
    </source>
</evidence>
<dbReference type="EMBL" id="UINC01153872">
    <property type="protein sequence ID" value="SVD48829.1"/>
    <property type="molecule type" value="Genomic_DNA"/>
</dbReference>
<keyword evidence="6 8" id="KW-1133">Transmembrane helix</keyword>
<feature type="transmembrane region" description="Helical" evidence="8">
    <location>
        <begin position="22"/>
        <end position="42"/>
    </location>
</feature>
<keyword evidence="7 8" id="KW-0472">Membrane</keyword>
<dbReference type="GO" id="GO:0006935">
    <property type="term" value="P:chemotaxis"/>
    <property type="evidence" value="ECO:0007669"/>
    <property type="project" value="InterPro"/>
</dbReference>
<dbReference type="GO" id="GO:0071978">
    <property type="term" value="P:bacterial-type flagellum-dependent swarming motility"/>
    <property type="evidence" value="ECO:0007669"/>
    <property type="project" value="InterPro"/>
</dbReference>
<name>A0A382VQJ9_9ZZZZ</name>
<evidence type="ECO:0000256" key="7">
    <source>
        <dbReference type="ARBA" id="ARBA00023136"/>
    </source>
</evidence>
<dbReference type="PROSITE" id="PS01307">
    <property type="entry name" value="MOTA"/>
    <property type="match status" value="1"/>
</dbReference>
<accession>A0A382VQJ9</accession>
<dbReference type="InterPro" id="IPR000540">
    <property type="entry name" value="Flag_MotA_CS"/>
</dbReference>
<dbReference type="InterPro" id="IPR002898">
    <property type="entry name" value="MotA_ExbB_proton_chnl"/>
</dbReference>
<keyword evidence="4" id="KW-1003">Cell membrane</keyword>
<evidence type="ECO:0000256" key="1">
    <source>
        <dbReference type="ARBA" id="ARBA00004651"/>
    </source>
</evidence>
<evidence type="ECO:0000256" key="2">
    <source>
        <dbReference type="ARBA" id="ARBA00008038"/>
    </source>
</evidence>
<evidence type="ECO:0000256" key="3">
    <source>
        <dbReference type="ARBA" id="ARBA00022448"/>
    </source>
</evidence>
<evidence type="ECO:0000256" key="8">
    <source>
        <dbReference type="SAM" id="Phobius"/>
    </source>
</evidence>
<feature type="domain" description="MotA/TolQ/ExbB proton channel" evidence="9">
    <location>
        <begin position="99"/>
        <end position="213"/>
    </location>
</feature>
<dbReference type="Pfam" id="PF01618">
    <property type="entry name" value="MotA_ExbB"/>
    <property type="match status" value="1"/>
</dbReference>